<evidence type="ECO:0000313" key="2">
    <source>
        <dbReference type="EMBL" id="CAI9099456.1"/>
    </source>
</evidence>
<organism evidence="2 3">
    <name type="scientific">Oldenlandia corymbosa var. corymbosa</name>
    <dbReference type="NCBI Taxonomy" id="529605"/>
    <lineage>
        <taxon>Eukaryota</taxon>
        <taxon>Viridiplantae</taxon>
        <taxon>Streptophyta</taxon>
        <taxon>Embryophyta</taxon>
        <taxon>Tracheophyta</taxon>
        <taxon>Spermatophyta</taxon>
        <taxon>Magnoliopsida</taxon>
        <taxon>eudicotyledons</taxon>
        <taxon>Gunneridae</taxon>
        <taxon>Pentapetalae</taxon>
        <taxon>asterids</taxon>
        <taxon>lamiids</taxon>
        <taxon>Gentianales</taxon>
        <taxon>Rubiaceae</taxon>
        <taxon>Rubioideae</taxon>
        <taxon>Spermacoceae</taxon>
        <taxon>Hedyotis-Oldenlandia complex</taxon>
        <taxon>Oldenlandia</taxon>
    </lineage>
</organism>
<gene>
    <name evidence="2" type="ORF">OLC1_LOCUS9477</name>
</gene>
<evidence type="ECO:0000313" key="3">
    <source>
        <dbReference type="Proteomes" id="UP001161247"/>
    </source>
</evidence>
<protein>
    <submittedName>
        <fullName evidence="2">OLC1v1036286C1</fullName>
    </submittedName>
</protein>
<dbReference type="GO" id="GO:0051783">
    <property type="term" value="P:regulation of nuclear division"/>
    <property type="evidence" value="ECO:0007669"/>
    <property type="project" value="InterPro"/>
</dbReference>
<proteinExistence type="predicted"/>
<sequence>MFISDLIYLDLDLCSMPEARDRLLRVEDLAAIYTPRRRSAVLGQNPRSEAITILADDRMAETPTTPFRWGATPLTGSRSRLGVTDASVLWSGGSTELRTPRIMRGTALQMSPGTATRSGYISRRTISSRDSGVGQDNGRIGAILPQWYPRIPLGDITETVRKTVIKSSEGKSLHQAVDRRQSRLREDEQRLGSPTAQSQIVLDSKVSTVNAQLEHEASLFTPYQKIKTKPYPVSVGKVSKLLLDITSQDIGESSFLTPQKKLLNSIDTVEKVIMEELLKFKRTPMAKKAERERKVRTLMSMR</sequence>
<evidence type="ECO:0000256" key="1">
    <source>
        <dbReference type="SAM" id="MobiDB-lite"/>
    </source>
</evidence>
<dbReference type="Proteomes" id="UP001161247">
    <property type="component" value="Chromosome 3"/>
</dbReference>
<reference evidence="2" key="1">
    <citation type="submission" date="2023-03" db="EMBL/GenBank/DDBJ databases">
        <authorList>
            <person name="Julca I."/>
        </authorList>
    </citation>
    <scope>NUCLEOTIDE SEQUENCE</scope>
</reference>
<feature type="compositionally biased region" description="Basic and acidic residues" evidence="1">
    <location>
        <begin position="168"/>
        <end position="190"/>
    </location>
</feature>
<dbReference type="PANTHER" id="PTHR35119">
    <property type="entry name" value="PROTEIN POLYCHOME"/>
    <property type="match status" value="1"/>
</dbReference>
<accession>A0AAV1CW66</accession>
<dbReference type="PANTHER" id="PTHR35119:SF1">
    <property type="entry name" value="PROTEIN POLYCHOME"/>
    <property type="match status" value="1"/>
</dbReference>
<dbReference type="EMBL" id="OX459120">
    <property type="protein sequence ID" value="CAI9099456.1"/>
    <property type="molecule type" value="Genomic_DNA"/>
</dbReference>
<name>A0AAV1CW66_OLDCO</name>
<dbReference type="AlphaFoldDB" id="A0AAV1CW66"/>
<feature type="region of interest" description="Disordered" evidence="1">
    <location>
        <begin position="167"/>
        <end position="196"/>
    </location>
</feature>
<dbReference type="GO" id="GO:0005634">
    <property type="term" value="C:nucleus"/>
    <property type="evidence" value="ECO:0007669"/>
    <property type="project" value="InterPro"/>
</dbReference>
<dbReference type="InterPro" id="IPR034590">
    <property type="entry name" value="POLYCHOME/GIG1"/>
</dbReference>
<keyword evidence="3" id="KW-1185">Reference proteome</keyword>